<organism evidence="1">
    <name type="scientific">hydrothermal vent metagenome</name>
    <dbReference type="NCBI Taxonomy" id="652676"/>
    <lineage>
        <taxon>unclassified sequences</taxon>
        <taxon>metagenomes</taxon>
        <taxon>ecological metagenomes</taxon>
    </lineage>
</organism>
<evidence type="ECO:0000313" key="1">
    <source>
        <dbReference type="EMBL" id="SFV56237.1"/>
    </source>
</evidence>
<name>A0A1W1BRY0_9ZZZZ</name>
<dbReference type="EMBL" id="FPHB01000038">
    <property type="protein sequence ID" value="SFV56237.1"/>
    <property type="molecule type" value="Genomic_DNA"/>
</dbReference>
<accession>A0A1W1BRY0</accession>
<reference evidence="1" key="1">
    <citation type="submission" date="2016-10" db="EMBL/GenBank/DDBJ databases">
        <authorList>
            <person name="de Groot N.N."/>
        </authorList>
    </citation>
    <scope>NUCLEOTIDE SEQUENCE</scope>
</reference>
<dbReference type="AlphaFoldDB" id="A0A1W1BRY0"/>
<proteinExistence type="predicted"/>
<sequence length="153" mass="17928">MLVSEYRTFIAPSIPTKKSEQSSQKVHKKAFILPKQESFYRSRAALRTSLPNFIYNKNYYTNKERLLDQKDTDPNLTRFRYLAKAKQIPKAYSTPFVTFMDLTKPKKALTATPLVFPQKADDNYKQSLLTTKRSLMLQTYQANDLYYKQVYAS</sequence>
<protein>
    <submittedName>
        <fullName evidence="1">Uncharacterized protein</fullName>
    </submittedName>
</protein>
<gene>
    <name evidence="1" type="ORF">MNB_SM-7-367</name>
</gene>